<dbReference type="InterPro" id="IPR036390">
    <property type="entry name" value="WH_DNA-bd_sf"/>
</dbReference>
<feature type="compositionally biased region" description="Pro residues" evidence="2">
    <location>
        <begin position="1"/>
        <end position="19"/>
    </location>
</feature>
<reference evidence="3 4" key="1">
    <citation type="submission" date="2016-08" db="EMBL/GenBank/DDBJ databases">
        <title>Genome sequence of Clavibacter michiganensis spp strain CFBP8019.</title>
        <authorList>
            <person name="Thapa S.P."/>
            <person name="Coaker G."/>
            <person name="Jacques M.-A."/>
        </authorList>
    </citation>
    <scope>NUCLEOTIDE SEQUENCE [LARGE SCALE GENOMIC DNA]</scope>
    <source>
        <strain evidence="3">CFBP8019</strain>
    </source>
</reference>
<protein>
    <submittedName>
        <fullName evidence="3">N-acetylglucosamine repressor</fullName>
    </submittedName>
</protein>
<accession>A0A251YHN9</accession>
<feature type="region of interest" description="Disordered" evidence="2">
    <location>
        <begin position="1"/>
        <end position="42"/>
    </location>
</feature>
<dbReference type="InterPro" id="IPR043129">
    <property type="entry name" value="ATPase_NBD"/>
</dbReference>
<evidence type="ECO:0000313" key="3">
    <source>
        <dbReference type="EMBL" id="OUE23775.1"/>
    </source>
</evidence>
<sequence length="428" mass="43869">MTVPPPTGPPGPPGPPAARPPERLLGGGRLPPPPPRIRRQVPDSEIAGETASALLYMIATGSATNRADLARTLGLPPSTITGKITQLLRSGLVEERGSGDPTGGRRPRVLHLRDDAGVMLAADLGRSHARLALLSMSGTIVDARTIPIDIGAGPLGVLALVATALRALVAESGDPVVRGVGMCLPGPVDTARGMVESPASMPGWHRFDVVGWLADEFDAVAVVDNDANMMGLGEHATLDRRAAGSRVRVGSMLFLKAGASVGCGIVINGHVYRGATALAGDIAHVRVAAAAGIPCNCGNSGCLETVVGAAGVVAGLRAAGAPVRDLPDAVRLAHDGDARATTQLRQAGRTVGDTLAAVVNFFNPEVVVIGGMLSTVEPFVAAIRSQLYESCHPLATTTLRIQQSEAGVDAGVLGIGQLCLRRALARLY</sequence>
<organism evidence="3 4">
    <name type="scientific">Clavibacter michiganensis</name>
    <dbReference type="NCBI Taxonomy" id="28447"/>
    <lineage>
        <taxon>Bacteria</taxon>
        <taxon>Bacillati</taxon>
        <taxon>Actinomycetota</taxon>
        <taxon>Actinomycetes</taxon>
        <taxon>Micrococcales</taxon>
        <taxon>Microbacteriaceae</taxon>
        <taxon>Clavibacter</taxon>
    </lineage>
</organism>
<evidence type="ECO:0000313" key="4">
    <source>
        <dbReference type="Proteomes" id="UP000195101"/>
    </source>
</evidence>
<name>A0A251YHN9_9MICO</name>
<dbReference type="Proteomes" id="UP000195101">
    <property type="component" value="Unassembled WGS sequence"/>
</dbReference>
<dbReference type="InterPro" id="IPR036388">
    <property type="entry name" value="WH-like_DNA-bd_sf"/>
</dbReference>
<evidence type="ECO:0000256" key="1">
    <source>
        <dbReference type="ARBA" id="ARBA00006479"/>
    </source>
</evidence>
<comment type="caution">
    <text evidence="3">The sequence shown here is derived from an EMBL/GenBank/DDBJ whole genome shotgun (WGS) entry which is preliminary data.</text>
</comment>
<evidence type="ECO:0000256" key="2">
    <source>
        <dbReference type="SAM" id="MobiDB-lite"/>
    </source>
</evidence>
<dbReference type="InterPro" id="IPR000600">
    <property type="entry name" value="ROK"/>
</dbReference>
<gene>
    <name evidence="3" type="primary">nagC_4</name>
    <name evidence="3" type="ORF">BFL37_14020</name>
</gene>
<dbReference type="PANTHER" id="PTHR18964">
    <property type="entry name" value="ROK (REPRESSOR, ORF, KINASE) FAMILY"/>
    <property type="match status" value="1"/>
</dbReference>
<dbReference type="Pfam" id="PF00480">
    <property type="entry name" value="ROK"/>
    <property type="match status" value="1"/>
</dbReference>
<dbReference type="EMBL" id="MDJZ01000017">
    <property type="protein sequence ID" value="OUE23775.1"/>
    <property type="molecule type" value="Genomic_DNA"/>
</dbReference>
<dbReference type="SUPFAM" id="SSF46785">
    <property type="entry name" value="Winged helix' DNA-binding domain"/>
    <property type="match status" value="1"/>
</dbReference>
<dbReference type="AlphaFoldDB" id="A0A251YHN9"/>
<keyword evidence="4" id="KW-1185">Reference proteome</keyword>
<dbReference type="PANTHER" id="PTHR18964:SF173">
    <property type="entry name" value="GLUCOKINASE"/>
    <property type="match status" value="1"/>
</dbReference>
<dbReference type="RefSeq" id="WP_086515683.1">
    <property type="nucleotide sequence ID" value="NZ_MDJZ01000017.1"/>
</dbReference>
<proteinExistence type="inferred from homology"/>
<dbReference type="Gene3D" id="3.30.420.40">
    <property type="match status" value="2"/>
</dbReference>
<comment type="similarity">
    <text evidence="1">Belongs to the ROK (NagC/XylR) family.</text>
</comment>
<dbReference type="Gene3D" id="1.10.10.10">
    <property type="entry name" value="Winged helix-like DNA-binding domain superfamily/Winged helix DNA-binding domain"/>
    <property type="match status" value="1"/>
</dbReference>
<dbReference type="SUPFAM" id="SSF53067">
    <property type="entry name" value="Actin-like ATPase domain"/>
    <property type="match status" value="1"/>
</dbReference>
<dbReference type="OrthoDB" id="3189808at2"/>